<proteinExistence type="predicted"/>
<dbReference type="EMBL" id="CM055736">
    <property type="protein sequence ID" value="KAJ8007104.1"/>
    <property type="molecule type" value="Genomic_DNA"/>
</dbReference>
<sequence length="165" mass="17907">MTELSNGAWPFEFSGCATLPSQLRTRLLFIQVMSSEANHSRKNKPMHASLAERNVSVSNKNGEMGGTLVRKGGLGLGVGGACGGGGVTAVLPEPPFLQRKKRLGRGDLISNSRLRSAVCTEVLFWLCRGSSDGGLTQVPFLYSWYLQWTLTALWMHLDVCNECCG</sequence>
<organism evidence="1 2">
    <name type="scientific">Dallia pectoralis</name>
    <name type="common">Alaska blackfish</name>
    <dbReference type="NCBI Taxonomy" id="75939"/>
    <lineage>
        <taxon>Eukaryota</taxon>
        <taxon>Metazoa</taxon>
        <taxon>Chordata</taxon>
        <taxon>Craniata</taxon>
        <taxon>Vertebrata</taxon>
        <taxon>Euteleostomi</taxon>
        <taxon>Actinopterygii</taxon>
        <taxon>Neopterygii</taxon>
        <taxon>Teleostei</taxon>
        <taxon>Protacanthopterygii</taxon>
        <taxon>Esociformes</taxon>
        <taxon>Umbridae</taxon>
        <taxon>Dallia</taxon>
    </lineage>
</organism>
<comment type="caution">
    <text evidence="1">The sequence shown here is derived from an EMBL/GenBank/DDBJ whole genome shotgun (WGS) entry which is preliminary data.</text>
</comment>
<evidence type="ECO:0000313" key="2">
    <source>
        <dbReference type="Proteomes" id="UP001157502"/>
    </source>
</evidence>
<dbReference type="Proteomes" id="UP001157502">
    <property type="component" value="Chromosome 9"/>
</dbReference>
<accession>A0ACC2GTW7</accession>
<evidence type="ECO:0000313" key="1">
    <source>
        <dbReference type="EMBL" id="KAJ8007104.1"/>
    </source>
</evidence>
<name>A0ACC2GTW7_DALPE</name>
<keyword evidence="2" id="KW-1185">Reference proteome</keyword>
<reference evidence="1" key="1">
    <citation type="submission" date="2021-05" db="EMBL/GenBank/DDBJ databases">
        <authorList>
            <person name="Pan Q."/>
            <person name="Jouanno E."/>
            <person name="Zahm M."/>
            <person name="Klopp C."/>
            <person name="Cabau C."/>
            <person name="Louis A."/>
            <person name="Berthelot C."/>
            <person name="Parey E."/>
            <person name="Roest Crollius H."/>
            <person name="Montfort J."/>
            <person name="Robinson-Rechavi M."/>
            <person name="Bouchez O."/>
            <person name="Lampietro C."/>
            <person name="Lopez Roques C."/>
            <person name="Donnadieu C."/>
            <person name="Postlethwait J."/>
            <person name="Bobe J."/>
            <person name="Dillon D."/>
            <person name="Chandos A."/>
            <person name="von Hippel F."/>
            <person name="Guiguen Y."/>
        </authorList>
    </citation>
    <scope>NUCLEOTIDE SEQUENCE</scope>
    <source>
        <strain evidence="1">YG-Jan2019</strain>
    </source>
</reference>
<protein>
    <submittedName>
        <fullName evidence="1">Uncharacterized protein</fullName>
    </submittedName>
</protein>
<gene>
    <name evidence="1" type="ORF">DPEC_G00114100</name>
</gene>